<dbReference type="InterPro" id="IPR016024">
    <property type="entry name" value="ARM-type_fold"/>
</dbReference>
<dbReference type="Gene3D" id="1.25.10.10">
    <property type="entry name" value="Leucine-rich Repeat Variant"/>
    <property type="match status" value="4"/>
</dbReference>
<dbReference type="InterPro" id="IPR011989">
    <property type="entry name" value="ARM-like"/>
</dbReference>
<protein>
    <recommendedName>
        <fullName evidence="2">TOG domain-containing protein</fullName>
    </recommendedName>
</protein>
<feature type="compositionally biased region" description="Polar residues" evidence="1">
    <location>
        <begin position="807"/>
        <end position="845"/>
    </location>
</feature>
<accession>A0AAW1SYM5</accession>
<proteinExistence type="predicted"/>
<dbReference type="InterPro" id="IPR034085">
    <property type="entry name" value="TOG"/>
</dbReference>
<evidence type="ECO:0000259" key="2">
    <source>
        <dbReference type="SMART" id="SM01349"/>
    </source>
</evidence>
<dbReference type="EMBL" id="JALJOV010000618">
    <property type="protein sequence ID" value="KAK9862360.1"/>
    <property type="molecule type" value="Genomic_DNA"/>
</dbReference>
<dbReference type="PANTHER" id="PTHR21567">
    <property type="entry name" value="CLASP"/>
    <property type="match status" value="1"/>
</dbReference>
<feature type="compositionally biased region" description="Low complexity" evidence="1">
    <location>
        <begin position="410"/>
        <end position="419"/>
    </location>
</feature>
<evidence type="ECO:0000313" key="3">
    <source>
        <dbReference type="EMBL" id="KAK9862360.1"/>
    </source>
</evidence>
<dbReference type="PANTHER" id="PTHR21567:SF9">
    <property type="entry name" value="CLIP-ASSOCIATING PROTEIN"/>
    <property type="match status" value="1"/>
</dbReference>
<dbReference type="GO" id="GO:0000278">
    <property type="term" value="P:mitotic cell cycle"/>
    <property type="evidence" value="ECO:0007669"/>
    <property type="project" value="UniProtKB-ARBA"/>
</dbReference>
<feature type="region of interest" description="Disordered" evidence="1">
    <location>
        <begin position="388"/>
        <end position="502"/>
    </location>
</feature>
<dbReference type="Pfam" id="PF12348">
    <property type="entry name" value="CLASP_N"/>
    <property type="match status" value="1"/>
</dbReference>
<evidence type="ECO:0000313" key="4">
    <source>
        <dbReference type="Proteomes" id="UP001485043"/>
    </source>
</evidence>
<evidence type="ECO:0000256" key="1">
    <source>
        <dbReference type="SAM" id="MobiDB-lite"/>
    </source>
</evidence>
<keyword evidence="4" id="KW-1185">Reference proteome</keyword>
<dbReference type="InterPro" id="IPR024395">
    <property type="entry name" value="CLASP_N_dom"/>
</dbReference>
<dbReference type="SUPFAM" id="SSF48371">
    <property type="entry name" value="ARM repeat"/>
    <property type="match status" value="1"/>
</dbReference>
<dbReference type="GO" id="GO:0005881">
    <property type="term" value="C:cytoplasmic microtubule"/>
    <property type="evidence" value="ECO:0007669"/>
    <property type="project" value="TreeGrafter"/>
</dbReference>
<dbReference type="GO" id="GO:0000226">
    <property type="term" value="P:microtubule cytoskeleton organization"/>
    <property type="evidence" value="ECO:0007669"/>
    <property type="project" value="UniProtKB-ARBA"/>
</dbReference>
<sequence length="1330" mass="141638">MDWAHLQLQLAGDTQQRVSGLTHLEAFCQSADLDTHQAGELADACIQLLKDSNFKISHGSLQILVQAAQRHAAALRPFLDSLLPSVVGKLGDMKAVACSASEGHLQALSARFHHDRKQMQMNQDTPIAKVPSAQSLASQRDSRPSESLSGALSDQTSEAAIIGSEHELRATLDTIAGQLDAQSDWNKRIAALQRFEALVKGGAAMFPGFLEMLQRMREPLILQLADRRSAVSRQTCHLIGELAAAMQSSFEPMALILFPELLKTLIITVQVMADAADACCHTIIQQCLSLRLMVRTCDTIKTDKNAKLRQHCSIYLLQMVTGWPASSWQRCLPALETALKASCQDAQSSTRETGRATFAAYAAALPSAAQDFLAKLDAGLQSRLRQALHSAPMQPLTSRSQHTSSALERPQTSARATAPQAPPPLARPLTAPSRACSHLASGPSPRPVQAGATSLPLQDRTLPRRASTAAPRDASNHYSGVTSASISYDDTDEVEASSARGRRIGRTSLGGAALRIHLPHREELGNGAVTPAAQRPAARRVSMMHQLPPASAATSQASRLNHRAAPAHPALSALPRAQHGEAPGSTWGVPAYEPPSIAVAVSRALVHFEDSKSADWKDKAEALEELGQALARLAEERAAGDAGPAPETVVEAANTVLAACAHALSLEALLPAMTKAVGATKAVRPRLSILHFFIHQASQCKQSHGASTHPIRTWVARVAGLTTDKLSELRRGAADALAAMYHLSQDALLSSILTAPPSQQLAVRQALSSLLPTLDSELQQASIAYNIGFQLGSPARRSPPSPAGRSHTSLRSSPAHTQSNASSPESSQVRSHQLWRTDSQTSEADSQPVMHISRPAPAGMDLLRICDADHSSWQAANTVQEPEQPNVGTDSLQARSHDALQDRMTDEPAAQRRMASNDLAGSHLGSVEMPVGHGKQHGPMVDARLPDSSSRGMNEVTARTAEAMPLSRASEWVFCQNQGSIGPSREQELAHQRSTGLRSSSDSGLGEQALGQSGPTAWGPGNRERGHEHAAGSSHLLAAQAPEIPNVQQIPDPTAQGGPSGQAQGPRQPLAAKHQQPADQYAGLLPISPMSGQRWPGQENAGPAANRGVKLSQEPGQPLPGLQSTNSMQESQPSLATPLTGQEATAFTLQTLCANLRSGVDSEIEHACICSRQLASQQAGWLESSLQSLLPAIIVACCHPSSLAAGHAGRVLEAIESQALADACVDVMRPDLIRLSGTSSAAEAAPLQAIIKSVTRLVPRLLRPEACANQILPSLFRAFHHPTADVRKGVVFCLVEFWQRAGDSLTPALSALTPSQHKLVTIYMNRRQKL</sequence>
<feature type="region of interest" description="Disordered" evidence="1">
    <location>
        <begin position="983"/>
        <end position="1032"/>
    </location>
</feature>
<feature type="compositionally biased region" description="Polar residues" evidence="1">
    <location>
        <begin position="992"/>
        <end position="1003"/>
    </location>
</feature>
<feature type="region of interest" description="Disordered" evidence="1">
    <location>
        <begin position="1047"/>
        <end position="1136"/>
    </location>
</feature>
<feature type="compositionally biased region" description="Polar residues" evidence="1">
    <location>
        <begin position="1122"/>
        <end position="1136"/>
    </location>
</feature>
<dbReference type="GO" id="GO:0005819">
    <property type="term" value="C:spindle"/>
    <property type="evidence" value="ECO:0007669"/>
    <property type="project" value="UniProtKB-ARBA"/>
</dbReference>
<feature type="domain" description="TOG" evidence="2">
    <location>
        <begin position="160"/>
        <end position="396"/>
    </location>
</feature>
<feature type="compositionally biased region" description="Polar residues" evidence="1">
    <location>
        <begin position="395"/>
        <end position="406"/>
    </location>
</feature>
<organism evidence="3 4">
    <name type="scientific">Apatococcus fuscideae</name>
    <dbReference type="NCBI Taxonomy" id="2026836"/>
    <lineage>
        <taxon>Eukaryota</taxon>
        <taxon>Viridiplantae</taxon>
        <taxon>Chlorophyta</taxon>
        <taxon>core chlorophytes</taxon>
        <taxon>Trebouxiophyceae</taxon>
        <taxon>Chlorellales</taxon>
        <taxon>Chlorellaceae</taxon>
        <taxon>Apatococcus</taxon>
    </lineage>
</organism>
<reference evidence="3 4" key="1">
    <citation type="journal article" date="2024" name="Nat. Commun.">
        <title>Phylogenomics reveals the evolutionary origins of lichenization in chlorophyte algae.</title>
        <authorList>
            <person name="Puginier C."/>
            <person name="Libourel C."/>
            <person name="Otte J."/>
            <person name="Skaloud P."/>
            <person name="Haon M."/>
            <person name="Grisel S."/>
            <person name="Petersen M."/>
            <person name="Berrin J.G."/>
            <person name="Delaux P.M."/>
            <person name="Dal Grande F."/>
            <person name="Keller J."/>
        </authorList>
    </citation>
    <scope>NUCLEOTIDE SEQUENCE [LARGE SCALE GENOMIC DNA]</scope>
    <source>
        <strain evidence="3 4">SAG 2523</strain>
    </source>
</reference>
<dbReference type="SMART" id="SM01349">
    <property type="entry name" value="TOG"/>
    <property type="match status" value="1"/>
</dbReference>
<feature type="compositionally biased region" description="Polar residues" evidence="1">
    <location>
        <begin position="476"/>
        <end position="488"/>
    </location>
</feature>
<name>A0AAW1SYM5_9CHLO</name>
<feature type="region of interest" description="Disordered" evidence="1">
    <location>
        <begin position="794"/>
        <end position="854"/>
    </location>
</feature>
<feature type="compositionally biased region" description="Low complexity" evidence="1">
    <location>
        <begin position="1053"/>
        <end position="1069"/>
    </location>
</feature>
<gene>
    <name evidence="3" type="ORF">WJX84_010387</name>
</gene>
<comment type="caution">
    <text evidence="3">The sequence shown here is derived from an EMBL/GenBank/DDBJ whole genome shotgun (WGS) entry which is preliminary data.</text>
</comment>
<dbReference type="GO" id="GO:0008017">
    <property type="term" value="F:microtubule binding"/>
    <property type="evidence" value="ECO:0007669"/>
    <property type="project" value="TreeGrafter"/>
</dbReference>
<dbReference type="Proteomes" id="UP001485043">
    <property type="component" value="Unassembled WGS sequence"/>
</dbReference>